<gene>
    <name evidence="2" type="ORF">TIFTF001_038654</name>
</gene>
<evidence type="ECO:0000256" key="1">
    <source>
        <dbReference type="SAM" id="MobiDB-lite"/>
    </source>
</evidence>
<feature type="region of interest" description="Disordered" evidence="1">
    <location>
        <begin position="1"/>
        <end position="51"/>
    </location>
</feature>
<dbReference type="PANTHER" id="PTHR34539:SF15">
    <property type="match status" value="1"/>
</dbReference>
<dbReference type="Proteomes" id="UP001187192">
    <property type="component" value="Unassembled WGS sequence"/>
</dbReference>
<evidence type="ECO:0000313" key="3">
    <source>
        <dbReference type="Proteomes" id="UP001187192"/>
    </source>
</evidence>
<feature type="compositionally biased region" description="Basic and acidic residues" evidence="1">
    <location>
        <begin position="1"/>
        <end position="30"/>
    </location>
</feature>
<dbReference type="AlphaFoldDB" id="A0AA88E7P5"/>
<protein>
    <submittedName>
        <fullName evidence="2">Uncharacterized protein</fullName>
    </submittedName>
</protein>
<accession>A0AA88E7P5</accession>
<dbReference type="EMBL" id="BTGU01000888">
    <property type="protein sequence ID" value="GMN69609.1"/>
    <property type="molecule type" value="Genomic_DNA"/>
</dbReference>
<dbReference type="PANTHER" id="PTHR34539">
    <property type="entry name" value="T6J4.11 PROTEIN"/>
    <property type="match status" value="1"/>
</dbReference>
<name>A0AA88E7P5_FICCA</name>
<keyword evidence="3" id="KW-1185">Reference proteome</keyword>
<sequence length="231" mass="24624">MDNCDSNKKRVRDDDSNANSDESKRVRVNSEEPVVFPSDSPLVRVDSDNSVDSVTNSAESVIESSEARRLQDDLLNIFDESESTAIQGLDSVIRSFEEEISQPAPEMQVTSVSGESQPELGYLLEASDDELGLPPTAGAGEVEEARIEVVDFGGSAEGGVLGGNNGMLLFEDEIPGYDSFEFGIGAESNGGSGDFGDEYVALGGLFDGWDGSYENGGVSEVSWRTKSLPAM</sequence>
<organism evidence="2 3">
    <name type="scientific">Ficus carica</name>
    <name type="common">Common fig</name>
    <dbReference type="NCBI Taxonomy" id="3494"/>
    <lineage>
        <taxon>Eukaryota</taxon>
        <taxon>Viridiplantae</taxon>
        <taxon>Streptophyta</taxon>
        <taxon>Embryophyta</taxon>
        <taxon>Tracheophyta</taxon>
        <taxon>Spermatophyta</taxon>
        <taxon>Magnoliopsida</taxon>
        <taxon>eudicotyledons</taxon>
        <taxon>Gunneridae</taxon>
        <taxon>Pentapetalae</taxon>
        <taxon>rosids</taxon>
        <taxon>fabids</taxon>
        <taxon>Rosales</taxon>
        <taxon>Moraceae</taxon>
        <taxon>Ficeae</taxon>
        <taxon>Ficus</taxon>
    </lineage>
</organism>
<evidence type="ECO:0000313" key="2">
    <source>
        <dbReference type="EMBL" id="GMN69609.1"/>
    </source>
</evidence>
<reference evidence="2" key="1">
    <citation type="submission" date="2023-07" db="EMBL/GenBank/DDBJ databases">
        <title>draft genome sequence of fig (Ficus carica).</title>
        <authorList>
            <person name="Takahashi T."/>
            <person name="Nishimura K."/>
        </authorList>
    </citation>
    <scope>NUCLEOTIDE SEQUENCE</scope>
</reference>
<comment type="caution">
    <text evidence="2">The sequence shown here is derived from an EMBL/GenBank/DDBJ whole genome shotgun (WGS) entry which is preliminary data.</text>
</comment>
<proteinExistence type="predicted"/>